<protein>
    <recommendedName>
        <fullName evidence="1">Glycosyltransferase 2-like domain-containing protein</fullName>
    </recommendedName>
</protein>
<feature type="domain" description="Glycosyltransferase 2-like" evidence="1">
    <location>
        <begin position="9"/>
        <end position="123"/>
    </location>
</feature>
<sequence>MRLAILCASFNRVAVTLQGLESLREALGSVPDLDWRIYLLDDASPDGTAEAVRSRLPEVCVIEGTGNLFWNQGMRRAHAAARRDGPWDAYLLYNDDSVLLPEAVADFFSRYAAYNREAPTACVGCFLDPESQKPTYSGYARKSRHFPLTVAPVFPEGQDIACDTFNGNFVLVPATPFEALGGLSPSYNHTYGDIDLGYGLGRKGVRRIVIAQPVGYASRNPPADLSTLSKRWKKHFGGPDSWRQHAAFYRRNANSPLWPAVMTLGLAARVKRALMG</sequence>
<evidence type="ECO:0000313" key="2">
    <source>
        <dbReference type="EMBL" id="OWJ78704.1"/>
    </source>
</evidence>
<gene>
    <name evidence="2" type="ORF">CDV53_02710</name>
</gene>
<dbReference type="Gene3D" id="3.90.550.10">
    <property type="entry name" value="Spore Coat Polysaccharide Biosynthesis Protein SpsA, Chain A"/>
    <property type="match status" value="1"/>
</dbReference>
<dbReference type="Pfam" id="PF00535">
    <property type="entry name" value="Glycos_transf_2"/>
    <property type="match status" value="1"/>
</dbReference>
<dbReference type="PANTHER" id="PTHR43179:SF7">
    <property type="entry name" value="RHAMNOSYLTRANSFERASE WBBL"/>
    <property type="match status" value="1"/>
</dbReference>
<dbReference type="InterPro" id="IPR029044">
    <property type="entry name" value="Nucleotide-diphossugar_trans"/>
</dbReference>
<organism evidence="2 3">
    <name type="scientific">Haematobacter missouriensis</name>
    <dbReference type="NCBI Taxonomy" id="366616"/>
    <lineage>
        <taxon>Bacteria</taxon>
        <taxon>Pseudomonadati</taxon>
        <taxon>Pseudomonadota</taxon>
        <taxon>Alphaproteobacteria</taxon>
        <taxon>Rhodobacterales</taxon>
        <taxon>Paracoccaceae</taxon>
        <taxon>Haematobacter</taxon>
    </lineage>
</organism>
<dbReference type="RefSeq" id="WP_051930639.1">
    <property type="nucleotide sequence ID" value="NZ_CALUEG010000012.1"/>
</dbReference>
<evidence type="ECO:0000313" key="3">
    <source>
        <dbReference type="Proteomes" id="UP000214673"/>
    </source>
</evidence>
<proteinExistence type="predicted"/>
<dbReference type="Proteomes" id="UP000214673">
    <property type="component" value="Unassembled WGS sequence"/>
</dbReference>
<dbReference type="InterPro" id="IPR001173">
    <property type="entry name" value="Glyco_trans_2-like"/>
</dbReference>
<comment type="caution">
    <text evidence="2">The sequence shown here is derived from an EMBL/GenBank/DDBJ whole genome shotgun (WGS) entry which is preliminary data.</text>
</comment>
<reference evidence="2 3" key="1">
    <citation type="submission" date="2016-11" db="EMBL/GenBank/DDBJ databases">
        <title>Comparison of Traditional DNA-DNA Hybridization with In Silico Genomic Analysis.</title>
        <authorList>
            <person name="Nicholson A.C."/>
            <person name="Sammons S."/>
            <person name="Humrighouse B.W."/>
            <person name="Graziano J."/>
            <person name="Lasker B."/>
            <person name="Whitney A.M."/>
            <person name="Mcquiston J.R."/>
        </authorList>
    </citation>
    <scope>NUCLEOTIDE SEQUENCE [LARGE SCALE GENOMIC DNA]</scope>
    <source>
        <strain evidence="2 3">H1892</strain>
    </source>
</reference>
<dbReference type="PANTHER" id="PTHR43179">
    <property type="entry name" value="RHAMNOSYLTRANSFERASE WBBL"/>
    <property type="match status" value="1"/>
</dbReference>
<evidence type="ECO:0000259" key="1">
    <source>
        <dbReference type="Pfam" id="PF00535"/>
    </source>
</evidence>
<accession>A0ABX3ZXM1</accession>
<dbReference type="EMBL" id="NIPV01000009">
    <property type="protein sequence ID" value="OWJ78704.1"/>
    <property type="molecule type" value="Genomic_DNA"/>
</dbReference>
<keyword evidence="3" id="KW-1185">Reference proteome</keyword>
<name>A0ABX3ZXM1_9RHOB</name>
<dbReference type="SUPFAM" id="SSF53448">
    <property type="entry name" value="Nucleotide-diphospho-sugar transferases"/>
    <property type="match status" value="1"/>
</dbReference>